<dbReference type="Pfam" id="PF00551">
    <property type="entry name" value="Formyl_trans_N"/>
    <property type="match status" value="1"/>
</dbReference>
<evidence type="ECO:0000313" key="4">
    <source>
        <dbReference type="Proteomes" id="UP000712673"/>
    </source>
</evidence>
<reference evidence="3" key="1">
    <citation type="submission" date="2019-03" db="EMBL/GenBank/DDBJ databases">
        <title>Lake Tanganyika Metagenome-Assembled Genomes (MAGs).</title>
        <authorList>
            <person name="Tran P."/>
        </authorList>
    </citation>
    <scope>NUCLEOTIDE SEQUENCE</scope>
    <source>
        <strain evidence="3">K_DeepCast_65m_m2_066</strain>
    </source>
</reference>
<dbReference type="EC" id="2.1.2.9" evidence="1"/>
<feature type="domain" description="Formyl transferase N-terminal" evidence="2">
    <location>
        <begin position="1"/>
        <end position="166"/>
    </location>
</feature>
<evidence type="ECO:0000256" key="1">
    <source>
        <dbReference type="ARBA" id="ARBA00012261"/>
    </source>
</evidence>
<evidence type="ECO:0000259" key="2">
    <source>
        <dbReference type="Pfam" id="PF00551"/>
    </source>
</evidence>
<dbReference type="SUPFAM" id="SSF53328">
    <property type="entry name" value="Formyltransferase"/>
    <property type="match status" value="1"/>
</dbReference>
<dbReference type="InterPro" id="IPR002376">
    <property type="entry name" value="Formyl_transf_N"/>
</dbReference>
<evidence type="ECO:0000313" key="3">
    <source>
        <dbReference type="EMBL" id="MBM3225706.1"/>
    </source>
</evidence>
<name>A0A938B3U3_UNCTE</name>
<dbReference type="PROSITE" id="PS00373">
    <property type="entry name" value="GART"/>
    <property type="match status" value="1"/>
</dbReference>
<dbReference type="PANTHER" id="PTHR11138">
    <property type="entry name" value="METHIONYL-TRNA FORMYLTRANSFERASE"/>
    <property type="match status" value="1"/>
</dbReference>
<dbReference type="PANTHER" id="PTHR11138:SF5">
    <property type="entry name" value="METHIONYL-TRNA FORMYLTRANSFERASE, MITOCHONDRIAL"/>
    <property type="match status" value="1"/>
</dbReference>
<dbReference type="GO" id="GO:0004479">
    <property type="term" value="F:methionyl-tRNA formyltransferase activity"/>
    <property type="evidence" value="ECO:0007669"/>
    <property type="project" value="UniProtKB-EC"/>
</dbReference>
<gene>
    <name evidence="3" type="ORF">FJZ47_18165</name>
</gene>
<sequence>MRLIFMGTAPFACLTLQGLLTSSHQVVAVVTQPDRPRGRGQKAEVSAVKALALEHQLPILQPVSLRPAAVVASLAAYRVDAIVVVAYGNLLPPAVLALPPYGCINVHASLLPYYRGAAPVHWALLHGETLTGATIMQMDAHLDTGPILWQETCAIAPDDDAIVLGTRL</sequence>
<dbReference type="InterPro" id="IPR041711">
    <property type="entry name" value="Met-tRNA-FMT_N"/>
</dbReference>
<dbReference type="AlphaFoldDB" id="A0A938B3U3"/>
<dbReference type="GO" id="GO:0005829">
    <property type="term" value="C:cytosol"/>
    <property type="evidence" value="ECO:0007669"/>
    <property type="project" value="TreeGrafter"/>
</dbReference>
<dbReference type="Gene3D" id="3.40.50.12230">
    <property type="match status" value="1"/>
</dbReference>
<comment type="caution">
    <text evidence="3">The sequence shown here is derived from an EMBL/GenBank/DDBJ whole genome shotgun (WGS) entry which is preliminary data.</text>
</comment>
<dbReference type="CDD" id="cd08646">
    <property type="entry name" value="FMT_core_Met-tRNA-FMT_N"/>
    <property type="match status" value="1"/>
</dbReference>
<feature type="non-terminal residue" evidence="3">
    <location>
        <position position="168"/>
    </location>
</feature>
<protein>
    <recommendedName>
        <fullName evidence="1">methionyl-tRNA formyltransferase</fullName>
        <ecNumber evidence="1">2.1.2.9</ecNumber>
    </recommendedName>
</protein>
<dbReference type="EMBL" id="VGLS01000661">
    <property type="protein sequence ID" value="MBM3225706.1"/>
    <property type="molecule type" value="Genomic_DNA"/>
</dbReference>
<proteinExistence type="predicted"/>
<accession>A0A938B3U3</accession>
<dbReference type="InterPro" id="IPR036477">
    <property type="entry name" value="Formyl_transf_N_sf"/>
</dbReference>
<organism evidence="3 4">
    <name type="scientific">Tectimicrobiota bacterium</name>
    <dbReference type="NCBI Taxonomy" id="2528274"/>
    <lineage>
        <taxon>Bacteria</taxon>
        <taxon>Pseudomonadati</taxon>
        <taxon>Nitrospinota/Tectimicrobiota group</taxon>
        <taxon>Candidatus Tectimicrobiota</taxon>
    </lineage>
</organism>
<dbReference type="Proteomes" id="UP000712673">
    <property type="component" value="Unassembled WGS sequence"/>
</dbReference>
<dbReference type="InterPro" id="IPR001555">
    <property type="entry name" value="GART_AS"/>
</dbReference>